<dbReference type="AlphaFoldDB" id="A0A2P6QVB0"/>
<name>A0A2P6QVB0_ROSCH</name>
<sequence length="220" mass="23630">MYGFPGLFTNKGNGKKKAPVAKSKSKEMSKEEQTSKKRASKSGRALPTKKVKKSPNVVESSITNPADIMVSEDIIFEGDMDNSQNALGENHIMSGAEDAAETSDASNNNTGLADSEGSPDEAQPENFEHERDGRIDHSSHPPESSMVEIDMDDLGENQLPNIDQPLANSANLAKDAEDIGVLGREALLNHQTLVSVRGTQSNSTLELVLLNPTEPNPSMS</sequence>
<comment type="caution">
    <text evidence="2">The sequence shown here is derived from an EMBL/GenBank/DDBJ whole genome shotgun (WGS) entry which is preliminary data.</text>
</comment>
<reference evidence="2 3" key="1">
    <citation type="journal article" date="2018" name="Nat. Genet.">
        <title>The Rosa genome provides new insights in the design of modern roses.</title>
        <authorList>
            <person name="Bendahmane M."/>
        </authorList>
    </citation>
    <scope>NUCLEOTIDE SEQUENCE [LARGE SCALE GENOMIC DNA]</scope>
    <source>
        <strain evidence="3">cv. Old Blush</strain>
    </source>
</reference>
<feature type="compositionally biased region" description="Basic and acidic residues" evidence="1">
    <location>
        <begin position="24"/>
        <end position="35"/>
    </location>
</feature>
<feature type="compositionally biased region" description="Basic and acidic residues" evidence="1">
    <location>
        <begin position="126"/>
        <end position="140"/>
    </location>
</feature>
<gene>
    <name evidence="2" type="ORF">RchiOBHm_Chr4g0410311</name>
</gene>
<protein>
    <submittedName>
        <fullName evidence="2">Uncharacterized protein</fullName>
    </submittedName>
</protein>
<dbReference type="EMBL" id="PDCK01000042">
    <property type="protein sequence ID" value="PRQ38123.1"/>
    <property type="molecule type" value="Genomic_DNA"/>
</dbReference>
<evidence type="ECO:0000256" key="1">
    <source>
        <dbReference type="SAM" id="MobiDB-lite"/>
    </source>
</evidence>
<organism evidence="2 3">
    <name type="scientific">Rosa chinensis</name>
    <name type="common">China rose</name>
    <dbReference type="NCBI Taxonomy" id="74649"/>
    <lineage>
        <taxon>Eukaryota</taxon>
        <taxon>Viridiplantae</taxon>
        <taxon>Streptophyta</taxon>
        <taxon>Embryophyta</taxon>
        <taxon>Tracheophyta</taxon>
        <taxon>Spermatophyta</taxon>
        <taxon>Magnoliopsida</taxon>
        <taxon>eudicotyledons</taxon>
        <taxon>Gunneridae</taxon>
        <taxon>Pentapetalae</taxon>
        <taxon>rosids</taxon>
        <taxon>fabids</taxon>
        <taxon>Rosales</taxon>
        <taxon>Rosaceae</taxon>
        <taxon>Rosoideae</taxon>
        <taxon>Rosoideae incertae sedis</taxon>
        <taxon>Rosa</taxon>
    </lineage>
</organism>
<evidence type="ECO:0000313" key="2">
    <source>
        <dbReference type="EMBL" id="PRQ38123.1"/>
    </source>
</evidence>
<feature type="compositionally biased region" description="Polar residues" evidence="1">
    <location>
        <begin position="103"/>
        <end position="112"/>
    </location>
</feature>
<feature type="compositionally biased region" description="Basic residues" evidence="1">
    <location>
        <begin position="36"/>
        <end position="53"/>
    </location>
</feature>
<keyword evidence="3" id="KW-1185">Reference proteome</keyword>
<feature type="region of interest" description="Disordered" evidence="1">
    <location>
        <begin position="1"/>
        <end position="163"/>
    </location>
</feature>
<evidence type="ECO:0000313" key="3">
    <source>
        <dbReference type="Proteomes" id="UP000238479"/>
    </source>
</evidence>
<dbReference type="Gramene" id="PRQ38123">
    <property type="protein sequence ID" value="PRQ38123"/>
    <property type="gene ID" value="RchiOBHm_Chr4g0410311"/>
</dbReference>
<accession>A0A2P6QVB0</accession>
<dbReference type="Proteomes" id="UP000238479">
    <property type="component" value="Chromosome 4"/>
</dbReference>
<proteinExistence type="predicted"/>